<proteinExistence type="predicted"/>
<protein>
    <recommendedName>
        <fullName evidence="3">Lipoprotein</fullName>
    </recommendedName>
</protein>
<dbReference type="AlphaFoldDB" id="A0A1B4XG15"/>
<reference evidence="1 2" key="1">
    <citation type="submission" date="2015-05" db="EMBL/GenBank/DDBJ databases">
        <title>Complete genome sequence of a sulfur-oxidizing gammaproteobacterium strain HA5.</title>
        <authorList>
            <person name="Miura A."/>
            <person name="Kojima H."/>
            <person name="Fukui M."/>
        </authorList>
    </citation>
    <scope>NUCLEOTIDE SEQUENCE [LARGE SCALE GENOMIC DNA]</scope>
    <source>
        <strain evidence="1 2">HA5</strain>
    </source>
</reference>
<gene>
    <name evidence="1" type="ORF">SCL_1432</name>
</gene>
<evidence type="ECO:0008006" key="3">
    <source>
        <dbReference type="Google" id="ProtNLM"/>
    </source>
</evidence>
<evidence type="ECO:0000313" key="1">
    <source>
        <dbReference type="EMBL" id="BAV33743.1"/>
    </source>
</evidence>
<accession>A0A1B4XG15</accession>
<sequence length="111" mass="12801">MEIKHLTGNRRMLPGYCHLIALTVLATLAACGKDTETEPYKKTEHRRDFTPEEFGIGRQHTRDLACNREIDQMLDAVRICYNTRTEAECVALQEQQSGHIARLKNSVRCRR</sequence>
<name>A0A1B4XG15_9GAMM</name>
<dbReference type="RefSeq" id="WP_148665023.1">
    <property type="nucleotide sequence ID" value="NZ_AP014879.1"/>
</dbReference>
<evidence type="ECO:0000313" key="2">
    <source>
        <dbReference type="Proteomes" id="UP000243180"/>
    </source>
</evidence>
<dbReference type="PROSITE" id="PS51257">
    <property type="entry name" value="PROKAR_LIPOPROTEIN"/>
    <property type="match status" value="1"/>
</dbReference>
<dbReference type="KEGG" id="slim:SCL_1432"/>
<dbReference type="EMBL" id="AP014879">
    <property type="protein sequence ID" value="BAV33743.1"/>
    <property type="molecule type" value="Genomic_DNA"/>
</dbReference>
<organism evidence="1 2">
    <name type="scientific">Sulfuricaulis limicola</name>
    <dbReference type="NCBI Taxonomy" id="1620215"/>
    <lineage>
        <taxon>Bacteria</taxon>
        <taxon>Pseudomonadati</taxon>
        <taxon>Pseudomonadota</taxon>
        <taxon>Gammaproteobacteria</taxon>
        <taxon>Acidiferrobacterales</taxon>
        <taxon>Acidiferrobacteraceae</taxon>
        <taxon>Sulfuricaulis</taxon>
    </lineage>
</organism>
<dbReference type="Proteomes" id="UP000243180">
    <property type="component" value="Chromosome"/>
</dbReference>
<dbReference type="InParanoid" id="A0A1B4XG15"/>
<keyword evidence="2" id="KW-1185">Reference proteome</keyword>